<comment type="subcellular location">
    <subcellularLocation>
        <location evidence="1">Cytoplasm</location>
        <location evidence="1">Cytoskeleton</location>
        <location evidence="1">Microtubule organizing center</location>
        <location evidence="1">Centrosome</location>
    </subcellularLocation>
</comment>
<feature type="compositionally biased region" description="Basic and acidic residues" evidence="6">
    <location>
        <begin position="735"/>
        <end position="753"/>
    </location>
</feature>
<dbReference type="OMA" id="QFRTHEE"/>
<feature type="compositionally biased region" description="Basic and acidic residues" evidence="6">
    <location>
        <begin position="713"/>
        <end position="722"/>
    </location>
</feature>
<dbReference type="GO" id="GO:0034454">
    <property type="term" value="P:microtubule anchoring at centrosome"/>
    <property type="evidence" value="ECO:0007669"/>
    <property type="project" value="TreeGrafter"/>
</dbReference>
<feature type="region of interest" description="Disordered" evidence="6">
    <location>
        <begin position="629"/>
        <end position="650"/>
    </location>
</feature>
<feature type="compositionally biased region" description="Basic residues" evidence="6">
    <location>
        <begin position="105"/>
        <end position="116"/>
    </location>
</feature>
<dbReference type="PANTHER" id="PTHR18905:SF12">
    <property type="entry name" value="NINEIN-LIKE PROTEIN"/>
    <property type="match status" value="1"/>
</dbReference>
<feature type="coiled-coil region" evidence="5">
    <location>
        <begin position="1011"/>
        <end position="1045"/>
    </location>
</feature>
<feature type="region of interest" description="Disordered" evidence="6">
    <location>
        <begin position="210"/>
        <end position="245"/>
    </location>
</feature>
<feature type="coiled-coil region" evidence="5">
    <location>
        <begin position="306"/>
        <end position="344"/>
    </location>
</feature>
<keyword evidence="2" id="KW-0963">Cytoplasm</keyword>
<reference evidence="7" key="2">
    <citation type="submission" date="2025-09" db="UniProtKB">
        <authorList>
            <consortium name="Ensembl"/>
        </authorList>
    </citation>
    <scope>IDENTIFICATION</scope>
</reference>
<feature type="compositionally biased region" description="Low complexity" evidence="6">
    <location>
        <begin position="123"/>
        <end position="138"/>
    </location>
</feature>
<dbReference type="Proteomes" id="UP000264820">
    <property type="component" value="Unplaced"/>
</dbReference>
<evidence type="ECO:0000256" key="1">
    <source>
        <dbReference type="ARBA" id="ARBA00004300"/>
    </source>
</evidence>
<protein>
    <submittedName>
        <fullName evidence="7">Ninein-like</fullName>
    </submittedName>
</protein>
<feature type="region of interest" description="Disordered" evidence="6">
    <location>
        <begin position="684"/>
        <end position="753"/>
    </location>
</feature>
<feature type="compositionally biased region" description="Basic and acidic residues" evidence="6">
    <location>
        <begin position="213"/>
        <end position="222"/>
    </location>
</feature>
<name>A0A3Q2Z536_HIPCM</name>
<feature type="compositionally biased region" description="Basic and acidic residues" evidence="6">
    <location>
        <begin position="411"/>
        <end position="422"/>
    </location>
</feature>
<keyword evidence="5" id="KW-0175">Coiled coil</keyword>
<evidence type="ECO:0000313" key="7">
    <source>
        <dbReference type="Ensembl" id="ENSHCOP00000026920.1"/>
    </source>
</evidence>
<dbReference type="PANTHER" id="PTHR18905">
    <property type="entry name" value="NINEIN"/>
    <property type="match status" value="1"/>
</dbReference>
<dbReference type="AlphaFoldDB" id="A0A3Q2Z536"/>
<proteinExistence type="predicted"/>
<keyword evidence="8" id="KW-1185">Reference proteome</keyword>
<evidence type="ECO:0000256" key="6">
    <source>
        <dbReference type="SAM" id="MobiDB-lite"/>
    </source>
</evidence>
<reference evidence="7" key="1">
    <citation type="submission" date="2025-08" db="UniProtKB">
        <authorList>
            <consortium name="Ensembl"/>
        </authorList>
    </citation>
    <scope>IDENTIFICATION</scope>
</reference>
<dbReference type="Ensembl" id="ENSHCOT00000027841.1">
    <property type="protein sequence ID" value="ENSHCOP00000026920.1"/>
    <property type="gene ID" value="ENSHCOG00000018333.1"/>
</dbReference>
<feature type="coiled-coil region" evidence="5">
    <location>
        <begin position="479"/>
        <end position="513"/>
    </location>
</feature>
<evidence type="ECO:0000256" key="5">
    <source>
        <dbReference type="SAM" id="Coils"/>
    </source>
</evidence>
<keyword evidence="3" id="KW-0597">Phosphoprotein</keyword>
<evidence type="ECO:0000256" key="2">
    <source>
        <dbReference type="ARBA" id="ARBA00022490"/>
    </source>
</evidence>
<dbReference type="GeneTree" id="ENSGT00660000095541"/>
<evidence type="ECO:0000313" key="8">
    <source>
        <dbReference type="Proteomes" id="UP000264820"/>
    </source>
</evidence>
<feature type="compositionally biased region" description="Basic and acidic residues" evidence="6">
    <location>
        <begin position="684"/>
        <end position="700"/>
    </location>
</feature>
<feature type="region of interest" description="Disordered" evidence="6">
    <location>
        <begin position="105"/>
        <end position="177"/>
    </location>
</feature>
<feature type="compositionally biased region" description="Basic and acidic residues" evidence="6">
    <location>
        <begin position="160"/>
        <end position="170"/>
    </location>
</feature>
<accession>A0A3Q2Z536</accession>
<evidence type="ECO:0000256" key="4">
    <source>
        <dbReference type="ARBA" id="ARBA00023212"/>
    </source>
</evidence>
<feature type="coiled-coil region" evidence="5">
    <location>
        <begin position="539"/>
        <end position="566"/>
    </location>
</feature>
<dbReference type="STRING" id="109280.ENSHCOP00000026920"/>
<evidence type="ECO:0000256" key="3">
    <source>
        <dbReference type="ARBA" id="ARBA00022553"/>
    </source>
</evidence>
<sequence>MEEAEQSVYVAQLKAEFDSCDTASSGFLGPQEVTALCRKLHLDAHLPLMLDSLLGGGGGGGAYARVDFEAFKDNFVEVLSRSLDLTSDDDSSYLQPVVVDEVKPKFTKGQKRYGRRSRPDVTPSQPSAGSPAPGGNAARTSPTGLRGSKVRRAASLDSVESLKSDEEAASPKHGTSADFQPKGISHFHPFSFPVSWCFLTAVFPMQTLAAPEDGSRPEDHLAHRTSPSLLTATPDPKVLSRLDDGSGCTSPERLVALWTDEGVRNARDILQTLDFPAEERVSLCELTLALDNELLGSGNGIHHVALISYKNEIQHLRSQARGERDKAKADLDRAERRNLQLLREADERLAGTEALSRTRIRELEQDFRERLTAQRGQAEQESDAAAQQLEQERRELGRQLSVLEVREAELREELSGQDEAEHGSGAQRHRSGLQGEPHIRPMTCKPSLDASLTRSVARRDVRRGRMMSNMSRDLFRNASLTFQLEISELEDQKAEAERQAKILKEALDKLHNRLQHGSWSSEMERRMQRERADSEQNFAREIGNLVQRLSTEKDQLEAELKLKMDQEVMNVRWALMFFPNGHLCFVLHFFVRLQFVFFNLCSFVHLFLFGVPERRLQEEELIQQEKRMLEEEKSKMEEEEKKGMEEKEHLRQEMIRMEDQMKKMEERTLEEQKHLREEKRKLEEELRPLREQQEAQDCSRRFQPKQTLQDSEQEVRPEENVSRPRLSRQPLTSRDSFDREEPIWPQKLEDQEVVHPEAQTMNLSREPREWATEPDGLHVGLLQEALKRERAAVSLLRSSLDREKEEVVRLSLEKRGYMTMADQLSAQIVEMEEEMEALQEDTKVGRRAEHVESFESFERDKQKMKKQLLEMENLVVLLQDLDRDHKAPPRFVEHHAAPSDCNLHDHVITPMLPRNAPQLAASATDSSASLSSLTQSPAWTPSTPKTCDFHTQVHGKYIIVCILPIHLGAKHVAVHAVFCGSLRSKGARVLTTVGPSSRPQMAKNVKSSVMLKELYVENSQLMKTLQQTERRHKNAQQDKMVLEEKVCALNRLLEDIVPAALNV</sequence>
<feature type="coiled-coil region" evidence="5">
    <location>
        <begin position="786"/>
        <end position="881"/>
    </location>
</feature>
<organism evidence="7 8">
    <name type="scientific">Hippocampus comes</name>
    <name type="common">Tiger tail seahorse</name>
    <dbReference type="NCBI Taxonomy" id="109280"/>
    <lineage>
        <taxon>Eukaryota</taxon>
        <taxon>Metazoa</taxon>
        <taxon>Chordata</taxon>
        <taxon>Craniata</taxon>
        <taxon>Vertebrata</taxon>
        <taxon>Euteleostomi</taxon>
        <taxon>Actinopterygii</taxon>
        <taxon>Neopterygii</taxon>
        <taxon>Teleostei</taxon>
        <taxon>Neoteleostei</taxon>
        <taxon>Acanthomorphata</taxon>
        <taxon>Syngnathiaria</taxon>
        <taxon>Syngnathiformes</taxon>
        <taxon>Syngnathoidei</taxon>
        <taxon>Syngnathidae</taxon>
        <taxon>Hippocampus</taxon>
    </lineage>
</organism>
<keyword evidence="4" id="KW-0206">Cytoskeleton</keyword>
<feature type="region of interest" description="Disordered" evidence="6">
    <location>
        <begin position="411"/>
        <end position="455"/>
    </location>
</feature>
<dbReference type="GO" id="GO:0005813">
    <property type="term" value="C:centrosome"/>
    <property type="evidence" value="ECO:0007669"/>
    <property type="project" value="UniProtKB-SubCell"/>
</dbReference>